<reference evidence="1" key="1">
    <citation type="submission" date="2021-03" db="EMBL/GenBank/DDBJ databases">
        <title>Draft genome sequence of rust myrtle Austropuccinia psidii MF-1, a brazilian biotype.</title>
        <authorList>
            <person name="Quecine M.C."/>
            <person name="Pachon D.M.R."/>
            <person name="Bonatelli M.L."/>
            <person name="Correr F.H."/>
            <person name="Franceschini L.M."/>
            <person name="Leite T.F."/>
            <person name="Margarido G.R.A."/>
            <person name="Almeida C.A."/>
            <person name="Ferrarezi J.A."/>
            <person name="Labate C.A."/>
        </authorList>
    </citation>
    <scope>NUCLEOTIDE SEQUENCE</scope>
    <source>
        <strain evidence="1">MF-1</strain>
    </source>
</reference>
<dbReference type="Proteomes" id="UP000765509">
    <property type="component" value="Unassembled WGS sequence"/>
</dbReference>
<dbReference type="AlphaFoldDB" id="A0A9Q3C8D3"/>
<accession>A0A9Q3C8D3</accession>
<keyword evidence="2" id="KW-1185">Reference proteome</keyword>
<dbReference type="EMBL" id="AVOT02005156">
    <property type="protein sequence ID" value="MBW0478363.1"/>
    <property type="molecule type" value="Genomic_DNA"/>
</dbReference>
<sequence length="91" mass="10189">MKWATDSGLLHISHIGSPLRYMRVRCLFSPTCSDRNGYRIEGCASSNLFRTLMSSAGLCENIEPLPILTNTIFRIVHSPYTIVNNSRVSSI</sequence>
<comment type="caution">
    <text evidence="1">The sequence shown here is derived from an EMBL/GenBank/DDBJ whole genome shotgun (WGS) entry which is preliminary data.</text>
</comment>
<proteinExistence type="predicted"/>
<gene>
    <name evidence="1" type="ORF">O181_018078</name>
</gene>
<evidence type="ECO:0000313" key="1">
    <source>
        <dbReference type="EMBL" id="MBW0478363.1"/>
    </source>
</evidence>
<name>A0A9Q3C8D3_9BASI</name>
<evidence type="ECO:0000313" key="2">
    <source>
        <dbReference type="Proteomes" id="UP000765509"/>
    </source>
</evidence>
<organism evidence="1 2">
    <name type="scientific">Austropuccinia psidii MF-1</name>
    <dbReference type="NCBI Taxonomy" id="1389203"/>
    <lineage>
        <taxon>Eukaryota</taxon>
        <taxon>Fungi</taxon>
        <taxon>Dikarya</taxon>
        <taxon>Basidiomycota</taxon>
        <taxon>Pucciniomycotina</taxon>
        <taxon>Pucciniomycetes</taxon>
        <taxon>Pucciniales</taxon>
        <taxon>Sphaerophragmiaceae</taxon>
        <taxon>Austropuccinia</taxon>
    </lineage>
</organism>
<protein>
    <submittedName>
        <fullName evidence="1">Uncharacterized protein</fullName>
    </submittedName>
</protein>